<dbReference type="Gene3D" id="1.25.40.10">
    <property type="entry name" value="Tetratricopeptide repeat domain"/>
    <property type="match status" value="1"/>
</dbReference>
<feature type="compositionally biased region" description="Polar residues" evidence="1">
    <location>
        <begin position="1"/>
        <end position="10"/>
    </location>
</feature>
<dbReference type="InterPro" id="IPR052945">
    <property type="entry name" value="Mitotic_Regulator"/>
</dbReference>
<reference evidence="2 3" key="1">
    <citation type="submission" date="2015-07" db="EMBL/GenBank/DDBJ databases">
        <title>Emmonsia species relationships and genome sequence.</title>
        <authorList>
            <person name="Cuomo C.A."/>
            <person name="Schwartz I.S."/>
            <person name="Kenyon C."/>
            <person name="de Hoog G.S."/>
            <person name="Govender N.P."/>
            <person name="Botha A."/>
            <person name="Moreno L."/>
            <person name="de Vries M."/>
            <person name="Munoz J.F."/>
            <person name="Stielow J.B."/>
        </authorList>
    </citation>
    <scope>NUCLEOTIDE SEQUENCE [LARGE SCALE GENOMIC DNA]</scope>
    <source>
        <strain evidence="2 3">CBS 136260</strain>
    </source>
</reference>
<dbReference type="Pfam" id="PF08238">
    <property type="entry name" value="Sel1"/>
    <property type="match status" value="2"/>
</dbReference>
<sequence>MASIGRSNSPGKPWSRNPTPSPGRSHFDGEVAPVLSPLDAFALQGRILAKQLDESKKGDRRMSRLPPASVARSLSQPRPGYFRATSSGDSCITTPVSPGGGSYGRSGEVEEPAFRPKSQHPMLRRVSGQDLVSDPDSDNDRDAAEEAPPELPPIPLSTFEAPRTESPEDASWFHSDGEDEHESSIKPSPTARDTSSATRQPPPPAPPAAESPDMKRNASNTLAPPSSSAKRTAGSPGLPQHESSDDDYFTSSTAGSTFSKPRKLSSSSGMSMPQSPITHFPRPHPRSPSPPSEYSPIPNPLQRPLFNFSRPLSRSSTNMSIPSPSLSGPEPPEENQSRTMNRVNRPSPITVPNNSSDDSNNVDDAQTSAPTSYIYAKYSLPRGRSVSRNSLVFSGLQTPLFEWSEPLFESTPPPSAAGRETFEEGTPSLPATTHAHPPDTYAPPKTPKKESLSKPETGAELEQKPKSVASPKHEPTPRKSSGKLVKWPDRTPPRGHSFDQATRKNVFLGKSNSSSRISLVPKSEEQEDDAVTTSTDSNATLRPHTSRSGGPLPASLSAEDHVAKGIECHENGSLNESTYHLRIAALQNEPTGMLLYALACRHGWGMRPNQREGVQWLRKAVDSAVLDASHPTEPRGRNTQEQKARQAQFALSHWGDVDALAEAGFCYVEGVGCKKDLKKAAKYYRMAESKGMSMVGNS</sequence>
<feature type="compositionally biased region" description="Pro residues" evidence="1">
    <location>
        <begin position="200"/>
        <end position="209"/>
    </location>
</feature>
<accession>A0A1B7NPE2</accession>
<dbReference type="STRING" id="1658172.A0A1B7NPE2"/>
<feature type="compositionally biased region" description="Polar residues" evidence="1">
    <location>
        <begin position="217"/>
        <end position="230"/>
    </location>
</feature>
<dbReference type="Proteomes" id="UP000091918">
    <property type="component" value="Unassembled WGS sequence"/>
</dbReference>
<keyword evidence="3" id="KW-1185">Reference proteome</keyword>
<feature type="compositionally biased region" description="Polar residues" evidence="1">
    <location>
        <begin position="531"/>
        <end position="540"/>
    </location>
</feature>
<feature type="compositionally biased region" description="Basic and acidic residues" evidence="1">
    <location>
        <begin position="461"/>
        <end position="477"/>
    </location>
</feature>
<dbReference type="SUPFAM" id="SSF81901">
    <property type="entry name" value="HCP-like"/>
    <property type="match status" value="1"/>
</dbReference>
<feature type="compositionally biased region" description="Polar residues" evidence="1">
    <location>
        <begin position="84"/>
        <end position="96"/>
    </location>
</feature>
<evidence type="ECO:0000256" key="1">
    <source>
        <dbReference type="SAM" id="MobiDB-lite"/>
    </source>
</evidence>
<feature type="non-terminal residue" evidence="2">
    <location>
        <position position="698"/>
    </location>
</feature>
<name>A0A1B7NPE2_9EURO</name>
<feature type="compositionally biased region" description="Basic and acidic residues" evidence="1">
    <location>
        <begin position="51"/>
        <end position="62"/>
    </location>
</feature>
<feature type="compositionally biased region" description="Polar residues" evidence="1">
    <location>
        <begin position="310"/>
        <end position="321"/>
    </location>
</feature>
<dbReference type="InterPro" id="IPR006597">
    <property type="entry name" value="Sel1-like"/>
</dbReference>
<evidence type="ECO:0000313" key="2">
    <source>
        <dbReference type="EMBL" id="OAX78507.1"/>
    </source>
</evidence>
<gene>
    <name evidence="2" type="ORF">ACJ72_07184</name>
</gene>
<dbReference type="PANTHER" id="PTHR43628:SF11">
    <property type="entry name" value="PROTEIN DSF2"/>
    <property type="match status" value="1"/>
</dbReference>
<feature type="compositionally biased region" description="Polar residues" evidence="1">
    <location>
        <begin position="185"/>
        <end position="199"/>
    </location>
</feature>
<protein>
    <recommendedName>
        <fullName evidence="4">Cell cycle inhibitor Nif1</fullName>
    </recommendedName>
</protein>
<dbReference type="InterPro" id="IPR011990">
    <property type="entry name" value="TPR-like_helical_dom_sf"/>
</dbReference>
<feature type="compositionally biased region" description="Pro residues" evidence="1">
    <location>
        <begin position="286"/>
        <end position="301"/>
    </location>
</feature>
<feature type="region of interest" description="Disordered" evidence="1">
    <location>
        <begin position="1"/>
        <end position="31"/>
    </location>
</feature>
<feature type="region of interest" description="Disordered" evidence="1">
    <location>
        <begin position="403"/>
        <end position="556"/>
    </location>
</feature>
<feature type="compositionally biased region" description="Low complexity" evidence="1">
    <location>
        <begin position="256"/>
        <end position="275"/>
    </location>
</feature>
<dbReference type="PANTHER" id="PTHR43628">
    <property type="entry name" value="ACTIVATOR OF C KINASE PROTEIN 1-RELATED"/>
    <property type="match status" value="1"/>
</dbReference>
<dbReference type="OrthoDB" id="2384430at2759"/>
<evidence type="ECO:0008006" key="4">
    <source>
        <dbReference type="Google" id="ProtNLM"/>
    </source>
</evidence>
<dbReference type="GO" id="GO:0010972">
    <property type="term" value="P:negative regulation of G2/M transition of mitotic cell cycle"/>
    <property type="evidence" value="ECO:0007669"/>
    <property type="project" value="TreeGrafter"/>
</dbReference>
<evidence type="ECO:0000313" key="3">
    <source>
        <dbReference type="Proteomes" id="UP000091918"/>
    </source>
</evidence>
<feature type="compositionally biased region" description="Low complexity" evidence="1">
    <location>
        <begin position="353"/>
        <end position="364"/>
    </location>
</feature>
<dbReference type="GO" id="GO:0032153">
    <property type="term" value="C:cell division site"/>
    <property type="evidence" value="ECO:0007669"/>
    <property type="project" value="TreeGrafter"/>
</dbReference>
<dbReference type="SMART" id="SM00671">
    <property type="entry name" value="SEL1"/>
    <property type="match status" value="2"/>
</dbReference>
<dbReference type="AlphaFoldDB" id="A0A1B7NPE2"/>
<proteinExistence type="predicted"/>
<comment type="caution">
    <text evidence="2">The sequence shown here is derived from an EMBL/GenBank/DDBJ whole genome shotgun (WGS) entry which is preliminary data.</text>
</comment>
<organism evidence="2 3">
    <name type="scientific">Emergomyces africanus</name>
    <dbReference type="NCBI Taxonomy" id="1955775"/>
    <lineage>
        <taxon>Eukaryota</taxon>
        <taxon>Fungi</taxon>
        <taxon>Dikarya</taxon>
        <taxon>Ascomycota</taxon>
        <taxon>Pezizomycotina</taxon>
        <taxon>Eurotiomycetes</taxon>
        <taxon>Eurotiomycetidae</taxon>
        <taxon>Onygenales</taxon>
        <taxon>Ajellomycetaceae</taxon>
        <taxon>Emergomyces</taxon>
    </lineage>
</organism>
<feature type="region of interest" description="Disordered" evidence="1">
    <location>
        <begin position="51"/>
        <end position="369"/>
    </location>
</feature>
<dbReference type="EMBL" id="LGUA01001475">
    <property type="protein sequence ID" value="OAX78507.1"/>
    <property type="molecule type" value="Genomic_DNA"/>
</dbReference>